<gene>
    <name evidence="2" type="ORF">F4Y42_20330</name>
</gene>
<dbReference type="InterPro" id="IPR050383">
    <property type="entry name" value="GlyoxalaseI/FosfomycinResist"/>
</dbReference>
<dbReference type="SUPFAM" id="SSF54593">
    <property type="entry name" value="Glyoxalase/Bleomycin resistance protein/Dihydroxybiphenyl dioxygenase"/>
    <property type="match status" value="1"/>
</dbReference>
<accession>A0A6B0YYQ3</accession>
<name>A0A6B0YYQ3_9CHLR</name>
<dbReference type="Pfam" id="PF00903">
    <property type="entry name" value="Glyoxalase"/>
    <property type="match status" value="2"/>
</dbReference>
<dbReference type="EMBL" id="VXRG01000171">
    <property type="protein sequence ID" value="MXY95793.1"/>
    <property type="molecule type" value="Genomic_DNA"/>
</dbReference>
<dbReference type="InterPro" id="IPR037523">
    <property type="entry name" value="VOC_core"/>
</dbReference>
<proteinExistence type="predicted"/>
<feature type="domain" description="VOC" evidence="1">
    <location>
        <begin position="15"/>
        <end position="126"/>
    </location>
</feature>
<dbReference type="PANTHER" id="PTHR21366">
    <property type="entry name" value="GLYOXALASE FAMILY PROTEIN"/>
    <property type="match status" value="1"/>
</dbReference>
<dbReference type="Pfam" id="PF19559">
    <property type="entry name" value="DUF6081"/>
    <property type="match status" value="1"/>
</dbReference>
<feature type="domain" description="VOC" evidence="1">
    <location>
        <begin position="143"/>
        <end position="256"/>
    </location>
</feature>
<comment type="caution">
    <text evidence="2">The sequence shown here is derived from an EMBL/GenBank/DDBJ whole genome shotgun (WGS) entry which is preliminary data.</text>
</comment>
<protein>
    <recommendedName>
        <fullName evidence="1">VOC domain-containing protein</fullName>
    </recommendedName>
</protein>
<evidence type="ECO:0000313" key="2">
    <source>
        <dbReference type="EMBL" id="MXY95793.1"/>
    </source>
</evidence>
<dbReference type="PROSITE" id="PS51819">
    <property type="entry name" value="VOC"/>
    <property type="match status" value="2"/>
</dbReference>
<dbReference type="InterPro" id="IPR004360">
    <property type="entry name" value="Glyas_Fos-R_dOase_dom"/>
</dbReference>
<reference evidence="2" key="1">
    <citation type="submission" date="2019-09" db="EMBL/GenBank/DDBJ databases">
        <title>Characterisation of the sponge microbiome using genome-centric metagenomics.</title>
        <authorList>
            <person name="Engelberts J.P."/>
            <person name="Robbins S.J."/>
            <person name="De Goeij J.M."/>
            <person name="Aranda M."/>
            <person name="Bell S.C."/>
            <person name="Webster N.S."/>
        </authorList>
    </citation>
    <scope>NUCLEOTIDE SEQUENCE</scope>
    <source>
        <strain evidence="2">SB0664_bin_27</strain>
    </source>
</reference>
<evidence type="ECO:0000259" key="1">
    <source>
        <dbReference type="PROSITE" id="PS51819"/>
    </source>
</evidence>
<dbReference type="AlphaFoldDB" id="A0A6B0YYQ3"/>
<dbReference type="InterPro" id="IPR045727">
    <property type="entry name" value="DUF6081"/>
</dbReference>
<dbReference type="Gene3D" id="3.10.180.10">
    <property type="entry name" value="2,3-Dihydroxybiphenyl 1,2-Dioxygenase, domain 1"/>
    <property type="match status" value="2"/>
</dbReference>
<dbReference type="InterPro" id="IPR029068">
    <property type="entry name" value="Glyas_Bleomycin-R_OHBP_Dase"/>
</dbReference>
<organism evidence="2">
    <name type="scientific">Caldilineaceae bacterium SB0664_bin_27</name>
    <dbReference type="NCBI Taxonomy" id="2605260"/>
    <lineage>
        <taxon>Bacteria</taxon>
        <taxon>Bacillati</taxon>
        <taxon>Chloroflexota</taxon>
        <taxon>Caldilineae</taxon>
        <taxon>Caldilineales</taxon>
        <taxon>Caldilineaceae</taxon>
    </lineage>
</organism>
<sequence length="571" mass="63515">MARRSSPQLMINIKRMGHVAITVPNVEETVDFYEQIVGLEVSERSGGAVFLRCNAEHHCLAIYPGEERKLHHLGLEVTDGDALEAARNALAQRGFHPHERAYAEPGHGEALCYLDVDGNRIELYEGMRSLDQPLQPREIRPLRFGHITLQSIELKRAAAFYTDALGFRVSDTAEDAVIWLRCNQDHHGIALLNAGHAKVNHYAYDLADWNDVKRMCDHLWRNDVPIIYGPSRHGPGHNIFIYVPDPAGNVIELTTELDQIWDEERYVPLDWPNEPRTVDVWRGLPAPPNLLAGDGRDFDDWTAGSPLIGAGWHVLQAGDFTALDPAATLTTPTRERPEFKIDIPRFTIAFDNPLDHVKAIVTADRRFATGNGLSVAVDMAVDVHGTEGNPFAADPDDPRLGCAAIALIDDSTGMVINFEISNRRVMALRELFVVTAPGGVGSVLPMADPTLTDLEIEPGSWHRYEIRYDPGEDSVLTPGPDRAEWYVDGELVHQIEWVATVDPPAAPVIKPIRFSVNMAIFTLLDDLPDGRGDILPGLDPEYRQTIFGQGVTGRWRNLQVSQAGEQQHLRT</sequence>